<dbReference type="GO" id="GO:0046872">
    <property type="term" value="F:metal ion binding"/>
    <property type="evidence" value="ECO:0007669"/>
    <property type="project" value="InterPro"/>
</dbReference>
<evidence type="ECO:0000313" key="3">
    <source>
        <dbReference type="Proteomes" id="UP000570823"/>
    </source>
</evidence>
<dbReference type="Gene3D" id="1.20.1260.10">
    <property type="match status" value="1"/>
</dbReference>
<reference evidence="2 3" key="1">
    <citation type="submission" date="2020-06" db="EMBL/GenBank/DDBJ databases">
        <title>Methanofollis fontis sp. nov., a methanogen isolated from marine sediments near a cold seep at Four-Way Closure Ridge offshore southwestern Taiwan.</title>
        <authorList>
            <person name="Chen S.-C."/>
            <person name="Teng N.-H."/>
            <person name="Lin Y.-S."/>
            <person name="Lai M.-C."/>
            <person name="Chen H.-H."/>
            <person name="Wang C.-C."/>
        </authorList>
    </citation>
    <scope>NUCLEOTIDE SEQUENCE [LARGE SCALE GENOMIC DNA]</scope>
    <source>
        <strain evidence="2 3">DSM 2702</strain>
    </source>
</reference>
<dbReference type="InterPro" id="IPR012347">
    <property type="entry name" value="Ferritin-like"/>
</dbReference>
<dbReference type="CDD" id="cd01045">
    <property type="entry name" value="Ferritin_like_AB"/>
    <property type="match status" value="1"/>
</dbReference>
<evidence type="ECO:0000313" key="2">
    <source>
        <dbReference type="EMBL" id="NVO66464.1"/>
    </source>
</evidence>
<dbReference type="GO" id="GO:0016491">
    <property type="term" value="F:oxidoreductase activity"/>
    <property type="evidence" value="ECO:0007669"/>
    <property type="project" value="InterPro"/>
</dbReference>
<dbReference type="Pfam" id="PF02915">
    <property type="entry name" value="Rubrerythrin"/>
    <property type="match status" value="1"/>
</dbReference>
<dbReference type="EMBL" id="JABXWR010000001">
    <property type="protein sequence ID" value="NVO66464.1"/>
    <property type="molecule type" value="Genomic_DNA"/>
</dbReference>
<name>A0A7K4HMJ5_9EURY</name>
<dbReference type="AlphaFoldDB" id="A0A7K4HMJ5"/>
<dbReference type="PANTHER" id="PTHR33531:SF10">
    <property type="entry name" value="BLR7895 PROTEIN"/>
    <property type="match status" value="1"/>
</dbReference>
<proteinExistence type="predicted"/>
<dbReference type="PANTHER" id="PTHR33531">
    <property type="entry name" value="RUBRERYTHRIN SUBFAMILY"/>
    <property type="match status" value="1"/>
</dbReference>
<dbReference type="InterPro" id="IPR009078">
    <property type="entry name" value="Ferritin-like_SF"/>
</dbReference>
<dbReference type="SUPFAM" id="SSF47240">
    <property type="entry name" value="Ferritin-like"/>
    <property type="match status" value="1"/>
</dbReference>
<comment type="caution">
    <text evidence="2">The sequence shown here is derived from an EMBL/GenBank/DDBJ whole genome shotgun (WGS) entry which is preliminary data.</text>
</comment>
<protein>
    <submittedName>
        <fullName evidence="2">Ferritin family protein</fullName>
    </submittedName>
</protein>
<dbReference type="InterPro" id="IPR003251">
    <property type="entry name" value="Rr_diiron-bd_dom"/>
</dbReference>
<gene>
    <name evidence="2" type="ORF">HWN36_03850</name>
</gene>
<dbReference type="OrthoDB" id="114514at2157"/>
<sequence length="151" mass="17794">MDMEEYKQIIEQAIDKEVEAYVFYQSVHEKVKDPNVKKIFQELAEEEKSHRKLLEDSLAGGAKKLKFNEARDYKVSETIERPKPTVNMKPIEGIELAIKREEDAMEMYEQFADLCIDADQRNVFLELAKMERAHKAQLEDLYTEMAFPESW</sequence>
<dbReference type="RefSeq" id="WP_176788159.1">
    <property type="nucleotide sequence ID" value="NZ_JABXWR010000001.1"/>
</dbReference>
<feature type="domain" description="Rubrerythrin diiron-binding" evidence="1">
    <location>
        <begin position="9"/>
        <end position="142"/>
    </location>
</feature>
<dbReference type="Proteomes" id="UP000570823">
    <property type="component" value="Unassembled WGS sequence"/>
</dbReference>
<keyword evidence="3" id="KW-1185">Reference proteome</keyword>
<organism evidence="2 3">
    <name type="scientific">Methanofollis tationis</name>
    <dbReference type="NCBI Taxonomy" id="81417"/>
    <lineage>
        <taxon>Archaea</taxon>
        <taxon>Methanobacteriati</taxon>
        <taxon>Methanobacteriota</taxon>
        <taxon>Stenosarchaea group</taxon>
        <taxon>Methanomicrobia</taxon>
        <taxon>Methanomicrobiales</taxon>
        <taxon>Methanomicrobiaceae</taxon>
        <taxon>Methanofollis</taxon>
    </lineage>
</organism>
<evidence type="ECO:0000259" key="1">
    <source>
        <dbReference type="Pfam" id="PF02915"/>
    </source>
</evidence>
<accession>A0A7K4HMJ5</accession>